<reference evidence="2" key="1">
    <citation type="journal article" date="2011" name="PLoS Genet.">
        <title>Genomic analysis of the necrotrophic fungal pathogens Sclerotinia sclerotiorum and Botrytis cinerea.</title>
        <authorList>
            <person name="Amselem J."/>
            <person name="Cuomo C.A."/>
            <person name="van Kan J.A."/>
            <person name="Viaud M."/>
            <person name="Benito E.P."/>
            <person name="Couloux A."/>
            <person name="Coutinho P.M."/>
            <person name="de Vries R.P."/>
            <person name="Dyer P.S."/>
            <person name="Fillinger S."/>
            <person name="Fournier E."/>
            <person name="Gout L."/>
            <person name="Hahn M."/>
            <person name="Kohn L."/>
            <person name="Lapalu N."/>
            <person name="Plummer K.M."/>
            <person name="Pradier J.M."/>
            <person name="Quevillon E."/>
            <person name="Sharon A."/>
            <person name="Simon A."/>
            <person name="ten Have A."/>
            <person name="Tudzynski B."/>
            <person name="Tudzynski P."/>
            <person name="Wincker P."/>
            <person name="Andrew M."/>
            <person name="Anthouard V."/>
            <person name="Beever R.E."/>
            <person name="Beffa R."/>
            <person name="Benoit I."/>
            <person name="Bouzid O."/>
            <person name="Brault B."/>
            <person name="Chen Z."/>
            <person name="Choquer M."/>
            <person name="Collemare J."/>
            <person name="Cotton P."/>
            <person name="Danchin E.G."/>
            <person name="Da Silva C."/>
            <person name="Gautier A."/>
            <person name="Giraud C."/>
            <person name="Giraud T."/>
            <person name="Gonzalez C."/>
            <person name="Grossetete S."/>
            <person name="Guldener U."/>
            <person name="Henrissat B."/>
            <person name="Howlett B.J."/>
            <person name="Kodira C."/>
            <person name="Kretschmer M."/>
            <person name="Lappartient A."/>
            <person name="Leroch M."/>
            <person name="Levis C."/>
            <person name="Mauceli E."/>
            <person name="Neuveglise C."/>
            <person name="Oeser B."/>
            <person name="Pearson M."/>
            <person name="Poulain J."/>
            <person name="Poussereau N."/>
            <person name="Quesneville H."/>
            <person name="Rascle C."/>
            <person name="Schumacher J."/>
            <person name="Segurens B."/>
            <person name="Sexton A."/>
            <person name="Silva E."/>
            <person name="Sirven C."/>
            <person name="Soanes D.M."/>
            <person name="Talbot N.J."/>
            <person name="Templeton M."/>
            <person name="Yandava C."/>
            <person name="Yarden O."/>
            <person name="Zeng Q."/>
            <person name="Rollins J.A."/>
            <person name="Lebrun M.H."/>
            <person name="Dickman M."/>
        </authorList>
    </citation>
    <scope>NUCLEOTIDE SEQUENCE [LARGE SCALE GENOMIC DNA]</scope>
    <source>
        <strain evidence="2">T4</strain>
    </source>
</reference>
<accession>G2Y608</accession>
<dbReference type="EMBL" id="FQ790291">
    <property type="protein sequence ID" value="CCD48060.1"/>
    <property type="molecule type" value="Genomic_DNA"/>
</dbReference>
<sequence length="42" mass="4821">MDCKHLHLVLRVLRCTGTCRQPRQPLHHTPHTSAIEPFYGVA</sequence>
<dbReference type="Proteomes" id="UP000008177">
    <property type="component" value="Unplaced contigs"/>
</dbReference>
<dbReference type="InParanoid" id="G2Y608"/>
<protein>
    <submittedName>
        <fullName evidence="1">Uncharacterized protein</fullName>
    </submittedName>
</protein>
<organism evidence="1 2">
    <name type="scientific">Botryotinia fuckeliana (strain T4)</name>
    <name type="common">Noble rot fungus</name>
    <name type="synonym">Botrytis cinerea</name>
    <dbReference type="NCBI Taxonomy" id="999810"/>
    <lineage>
        <taxon>Eukaryota</taxon>
        <taxon>Fungi</taxon>
        <taxon>Dikarya</taxon>
        <taxon>Ascomycota</taxon>
        <taxon>Pezizomycotina</taxon>
        <taxon>Leotiomycetes</taxon>
        <taxon>Helotiales</taxon>
        <taxon>Sclerotiniaceae</taxon>
        <taxon>Botrytis</taxon>
    </lineage>
</organism>
<name>G2Y608_BOTF4</name>
<dbReference type="HOGENOM" id="CLU_3260437_0_0_1"/>
<gene>
    <name evidence="1" type="ORF">BofuT4_uP110730.1</name>
</gene>
<evidence type="ECO:0000313" key="2">
    <source>
        <dbReference type="Proteomes" id="UP000008177"/>
    </source>
</evidence>
<dbReference type="AlphaFoldDB" id="G2Y608"/>
<proteinExistence type="predicted"/>
<evidence type="ECO:0000313" key="1">
    <source>
        <dbReference type="EMBL" id="CCD48060.1"/>
    </source>
</evidence>